<keyword evidence="1" id="KW-0472">Membrane</keyword>
<feature type="transmembrane region" description="Helical" evidence="1">
    <location>
        <begin position="149"/>
        <end position="176"/>
    </location>
</feature>
<evidence type="ECO:0000313" key="3">
    <source>
        <dbReference type="Proteomes" id="UP000471521"/>
    </source>
</evidence>
<reference evidence="2 3" key="1">
    <citation type="submission" date="2019-12" db="EMBL/GenBank/DDBJ databases">
        <title>Isolation and characterization of three novel carbon monoxide-oxidizing members of Halobacteria from salione crusts and soils.</title>
        <authorList>
            <person name="Myers M.R."/>
            <person name="King G.M."/>
        </authorList>
    </citation>
    <scope>NUCLEOTIDE SEQUENCE [LARGE SCALE GENOMIC DNA]</scope>
    <source>
        <strain evidence="2 3">PCN9</strain>
    </source>
</reference>
<dbReference type="EMBL" id="WUUU01000012">
    <property type="protein sequence ID" value="MXR19683.1"/>
    <property type="molecule type" value="Genomic_DNA"/>
</dbReference>
<feature type="transmembrane region" description="Helical" evidence="1">
    <location>
        <begin position="112"/>
        <end position="137"/>
    </location>
</feature>
<comment type="caution">
    <text evidence="2">The sequence shown here is derived from an EMBL/GenBank/DDBJ whole genome shotgun (WGS) entry which is preliminary data.</text>
</comment>
<feature type="transmembrane region" description="Helical" evidence="1">
    <location>
        <begin position="41"/>
        <end position="59"/>
    </location>
</feature>
<keyword evidence="1" id="KW-0812">Transmembrane</keyword>
<organism evidence="2 3">
    <name type="scientific">Halobacterium bonnevillei</name>
    <dbReference type="NCBI Taxonomy" id="2692200"/>
    <lineage>
        <taxon>Archaea</taxon>
        <taxon>Methanobacteriati</taxon>
        <taxon>Methanobacteriota</taxon>
        <taxon>Stenosarchaea group</taxon>
        <taxon>Halobacteria</taxon>
        <taxon>Halobacteriales</taxon>
        <taxon>Halobacteriaceae</taxon>
        <taxon>Halobacterium</taxon>
    </lineage>
</organism>
<evidence type="ECO:0000256" key="1">
    <source>
        <dbReference type="SAM" id="Phobius"/>
    </source>
</evidence>
<dbReference type="Proteomes" id="UP000471521">
    <property type="component" value="Unassembled WGS sequence"/>
</dbReference>
<sequence>MRTSVGSWTTTVLAALLVVPGGVAAQSVDPSVVVDVPAVVRAAVAALVVGVVGVGFLTWRRETVDSAVGDTIDRPKVAIVYGLVAFAIVAFVALFVNNVLVQAGLLTTPLALLIVAIPAIGAAVVGGLGFLVVGTLLTGLNGPHRPRQGVLFAAILSALCWVAVPLLVSFIAWVLVAAFGVGGTTRTWVHSERTVAAKS</sequence>
<proteinExistence type="predicted"/>
<name>A0A6B0SJI7_9EURY</name>
<evidence type="ECO:0000313" key="2">
    <source>
        <dbReference type="EMBL" id="MXR19683.1"/>
    </source>
</evidence>
<protein>
    <submittedName>
        <fullName evidence="2">Uncharacterized protein</fullName>
    </submittedName>
</protein>
<dbReference type="OrthoDB" id="307871at2157"/>
<gene>
    <name evidence="2" type="ORF">GRX66_03335</name>
</gene>
<dbReference type="RefSeq" id="WP_159525263.1">
    <property type="nucleotide sequence ID" value="NZ_WUUU01000012.1"/>
</dbReference>
<keyword evidence="1" id="KW-1133">Transmembrane helix</keyword>
<feature type="transmembrane region" description="Helical" evidence="1">
    <location>
        <begin position="79"/>
        <end position="100"/>
    </location>
</feature>
<dbReference type="AlphaFoldDB" id="A0A6B0SJI7"/>
<accession>A0A6B0SJI7</accession>
<keyword evidence="3" id="KW-1185">Reference proteome</keyword>